<accession>A0ABP5KHP4</accession>
<dbReference type="Proteomes" id="UP001500443">
    <property type="component" value="Unassembled WGS sequence"/>
</dbReference>
<dbReference type="InterPro" id="IPR029046">
    <property type="entry name" value="LolA/LolB/LppX"/>
</dbReference>
<keyword evidence="2" id="KW-0732">Signal</keyword>
<evidence type="ECO:0000256" key="2">
    <source>
        <dbReference type="SAM" id="SignalP"/>
    </source>
</evidence>
<keyword evidence="3" id="KW-0449">Lipoprotein</keyword>
<proteinExistence type="predicted"/>
<dbReference type="EMBL" id="BAAAPF010000132">
    <property type="protein sequence ID" value="GAA2130698.1"/>
    <property type="molecule type" value="Genomic_DNA"/>
</dbReference>
<evidence type="ECO:0000256" key="1">
    <source>
        <dbReference type="SAM" id="MobiDB-lite"/>
    </source>
</evidence>
<sequence>MAAEQRRTVRTGTVPAPPGAAPAARPAAPLALLGALAAAALSATAGCSASGAAADGHPGGDPLSAVQRTADALAGAGSSRARTEMEMTSGGTRVTVSGDGAFDYAERRGLLRVVPPQAEGEPITELYAVGELYMKNRGAGVPADKWLRLDTTRLADGNLVTNGATDPLTAAELLRGAREVRYVGEERVGDSLVRHYQGTADLGRAARAASPYARGALTAAADGFVHDAVTFDVYLDEDGRPRRVRHEFALSGDSPVRVASTVETYDFGAPAEVALPADRDIYAGTVRQGSQQTAS</sequence>
<feature type="chain" id="PRO_5046184450" evidence="2">
    <location>
        <begin position="46"/>
        <end position="295"/>
    </location>
</feature>
<dbReference type="Gene3D" id="2.50.20.20">
    <property type="match status" value="1"/>
</dbReference>
<name>A0ABP5KHP4_9ACTN</name>
<evidence type="ECO:0000313" key="3">
    <source>
        <dbReference type="EMBL" id="GAA2130698.1"/>
    </source>
</evidence>
<keyword evidence="4" id="KW-1185">Reference proteome</keyword>
<evidence type="ECO:0000313" key="4">
    <source>
        <dbReference type="Proteomes" id="UP001500443"/>
    </source>
</evidence>
<feature type="region of interest" description="Disordered" evidence="1">
    <location>
        <begin position="72"/>
        <end position="94"/>
    </location>
</feature>
<dbReference type="SUPFAM" id="SSF89392">
    <property type="entry name" value="Prokaryotic lipoproteins and lipoprotein localization factors"/>
    <property type="match status" value="1"/>
</dbReference>
<gene>
    <name evidence="3" type="ORF">GCM10009802_38730</name>
</gene>
<feature type="signal peptide" evidence="2">
    <location>
        <begin position="1"/>
        <end position="45"/>
    </location>
</feature>
<protein>
    <submittedName>
        <fullName evidence="3">Lipoprotein</fullName>
    </submittedName>
</protein>
<organism evidence="3 4">
    <name type="scientific">Streptomyces synnematoformans</name>
    <dbReference type="NCBI Taxonomy" id="415721"/>
    <lineage>
        <taxon>Bacteria</taxon>
        <taxon>Bacillati</taxon>
        <taxon>Actinomycetota</taxon>
        <taxon>Actinomycetes</taxon>
        <taxon>Kitasatosporales</taxon>
        <taxon>Streptomycetaceae</taxon>
        <taxon>Streptomyces</taxon>
    </lineage>
</organism>
<feature type="region of interest" description="Disordered" evidence="1">
    <location>
        <begin position="1"/>
        <end position="24"/>
    </location>
</feature>
<dbReference type="RefSeq" id="WP_344291261.1">
    <property type="nucleotide sequence ID" value="NZ_BAAAPF010000132.1"/>
</dbReference>
<reference evidence="4" key="1">
    <citation type="journal article" date="2019" name="Int. J. Syst. Evol. Microbiol.">
        <title>The Global Catalogue of Microorganisms (GCM) 10K type strain sequencing project: providing services to taxonomists for standard genome sequencing and annotation.</title>
        <authorList>
            <consortium name="The Broad Institute Genomics Platform"/>
            <consortium name="The Broad Institute Genome Sequencing Center for Infectious Disease"/>
            <person name="Wu L."/>
            <person name="Ma J."/>
        </authorList>
    </citation>
    <scope>NUCLEOTIDE SEQUENCE [LARGE SCALE GENOMIC DNA]</scope>
    <source>
        <strain evidence="4">JCM 15481</strain>
    </source>
</reference>
<comment type="caution">
    <text evidence="3">The sequence shown here is derived from an EMBL/GenBank/DDBJ whole genome shotgun (WGS) entry which is preliminary data.</text>
</comment>